<protein>
    <submittedName>
        <fullName evidence="2">Rhamnan synthesis protein F</fullName>
    </submittedName>
</protein>
<reference evidence="1 4" key="2">
    <citation type="submission" date="2020-04" db="EMBL/GenBank/DDBJ databases">
        <title>Description of novel Gluconacetobacter.</title>
        <authorList>
            <person name="Sombolestani A."/>
        </authorList>
    </citation>
    <scope>NUCLEOTIDE SEQUENCE [LARGE SCALE GENOMIC DNA]</scope>
    <source>
        <strain evidence="1 4">LMG 1382</strain>
    </source>
</reference>
<dbReference type="AlphaFoldDB" id="A0A370FYK3"/>
<dbReference type="InterPro" id="IPR007739">
    <property type="entry name" value="RgpF"/>
</dbReference>
<dbReference type="Pfam" id="PF05045">
    <property type="entry name" value="RgpF"/>
    <property type="match status" value="1"/>
</dbReference>
<evidence type="ECO:0000313" key="4">
    <source>
        <dbReference type="Proteomes" id="UP000562982"/>
    </source>
</evidence>
<evidence type="ECO:0000313" key="2">
    <source>
        <dbReference type="EMBL" id="RDI33621.1"/>
    </source>
</evidence>
<dbReference type="EMBL" id="JABEQI010000018">
    <property type="protein sequence ID" value="MBB2188284.1"/>
    <property type="molecule type" value="Genomic_DNA"/>
</dbReference>
<gene>
    <name evidence="2" type="ORF">C7453_11820</name>
    <name evidence="1" type="ORF">HLH32_18285</name>
</gene>
<keyword evidence="3" id="KW-1185">Reference proteome</keyword>
<dbReference type="Proteomes" id="UP000254958">
    <property type="component" value="Unassembled WGS sequence"/>
</dbReference>
<proteinExistence type="predicted"/>
<organism evidence="2 3">
    <name type="scientific">Gluconacetobacter liquefaciens</name>
    <name type="common">Acetobacter liquefaciens</name>
    <dbReference type="NCBI Taxonomy" id="89584"/>
    <lineage>
        <taxon>Bacteria</taxon>
        <taxon>Pseudomonadati</taxon>
        <taxon>Pseudomonadota</taxon>
        <taxon>Alphaproteobacteria</taxon>
        <taxon>Acetobacterales</taxon>
        <taxon>Acetobacteraceae</taxon>
        <taxon>Gluconacetobacter</taxon>
    </lineage>
</organism>
<sequence length="306" mass="33899">MTRPRITCLFAQYDPAGLLRPHTRHYLGELAACGMTVHLALSGARHIAPDIARFCADHGITPHTRPNRGLDFGAWQDLLSAGCARGADRVLLANDSVFGPLNPLAPILERMMAHPADVWGLVESRHPVWHLQSWFLCFSADALTHPAIQRVLALPFTEMTKPEIILHGELGLGTAIRAARLRVTAAWRDDARGPRRLVPVNPMHVDWLSIARSPDSPFIKVELLRDNPCGIGWIGAWRDLLATRDHFPAAWIDDALRGRPASTAMAGWKIRLLFLLISRDRPAILRAMRWRRSATVPATSPPAAAT</sequence>
<accession>A0A370FYK3</accession>
<name>A0A370FYK3_GLULI</name>
<comment type="caution">
    <text evidence="2">The sequence shown here is derived from an EMBL/GenBank/DDBJ whole genome shotgun (WGS) entry which is preliminary data.</text>
</comment>
<dbReference type="EMBL" id="QQAW01000018">
    <property type="protein sequence ID" value="RDI33621.1"/>
    <property type="molecule type" value="Genomic_DNA"/>
</dbReference>
<dbReference type="Proteomes" id="UP000562982">
    <property type="component" value="Unassembled WGS sequence"/>
</dbReference>
<evidence type="ECO:0000313" key="1">
    <source>
        <dbReference type="EMBL" id="MBB2188284.1"/>
    </source>
</evidence>
<reference evidence="2 3" key="1">
    <citation type="submission" date="2018-07" db="EMBL/GenBank/DDBJ databases">
        <title>Genomic Encyclopedia of Type Strains, Phase IV (KMG-IV): sequencing the most valuable type-strain genomes for metagenomic binning, comparative biology and taxonomic classification.</title>
        <authorList>
            <person name="Goeker M."/>
        </authorList>
    </citation>
    <scope>NUCLEOTIDE SEQUENCE [LARGE SCALE GENOMIC DNA]</scope>
    <source>
        <strain evidence="2 3">DSM 5603</strain>
    </source>
</reference>
<dbReference type="RefSeq" id="WP_114729561.1">
    <property type="nucleotide sequence ID" value="NZ_BJMI01000031.1"/>
</dbReference>
<evidence type="ECO:0000313" key="3">
    <source>
        <dbReference type="Proteomes" id="UP000254958"/>
    </source>
</evidence>
<dbReference type="OrthoDB" id="8849801at2"/>